<dbReference type="Proteomes" id="UP000782610">
    <property type="component" value="Unassembled WGS sequence"/>
</dbReference>
<keyword evidence="4 5" id="KW-0472">Membrane</keyword>
<evidence type="ECO:0000256" key="1">
    <source>
        <dbReference type="ARBA" id="ARBA00004370"/>
    </source>
</evidence>
<evidence type="ECO:0000256" key="2">
    <source>
        <dbReference type="ARBA" id="ARBA00009597"/>
    </source>
</evidence>
<dbReference type="Pfam" id="PF04280">
    <property type="entry name" value="Tim44"/>
    <property type="match status" value="1"/>
</dbReference>
<dbReference type="InterPro" id="IPR016985">
    <property type="entry name" value="UCP031890_Tim44-rel"/>
</dbReference>
<organism evidence="7 8">
    <name type="scientific">Devosia nanyangense</name>
    <dbReference type="NCBI Taxonomy" id="1228055"/>
    <lineage>
        <taxon>Bacteria</taxon>
        <taxon>Pseudomonadati</taxon>
        <taxon>Pseudomonadota</taxon>
        <taxon>Alphaproteobacteria</taxon>
        <taxon>Hyphomicrobiales</taxon>
        <taxon>Devosiaceae</taxon>
        <taxon>Devosia</taxon>
    </lineage>
</organism>
<accession>A0A933L385</accession>
<evidence type="ECO:0000256" key="3">
    <source>
        <dbReference type="ARBA" id="ARBA00022946"/>
    </source>
</evidence>
<dbReference type="SUPFAM" id="SSF54427">
    <property type="entry name" value="NTF2-like"/>
    <property type="match status" value="1"/>
</dbReference>
<proteinExistence type="inferred from homology"/>
<evidence type="ECO:0000259" key="6">
    <source>
        <dbReference type="SMART" id="SM00978"/>
    </source>
</evidence>
<reference evidence="7" key="1">
    <citation type="submission" date="2020-07" db="EMBL/GenBank/DDBJ databases">
        <title>Huge and variable diversity of episymbiotic CPR bacteria and DPANN archaea in groundwater ecosystems.</title>
        <authorList>
            <person name="He C.Y."/>
            <person name="Keren R."/>
            <person name="Whittaker M."/>
            <person name="Farag I.F."/>
            <person name="Doudna J."/>
            <person name="Cate J.H.D."/>
            <person name="Banfield J.F."/>
        </authorList>
    </citation>
    <scope>NUCLEOTIDE SEQUENCE</scope>
    <source>
        <strain evidence="7">NC_groundwater_1586_Pr3_B-0.1um_66_15</strain>
    </source>
</reference>
<dbReference type="GO" id="GO:0030150">
    <property type="term" value="P:protein import into mitochondrial matrix"/>
    <property type="evidence" value="ECO:0007669"/>
    <property type="project" value="TreeGrafter"/>
</dbReference>
<dbReference type="InterPro" id="IPR039544">
    <property type="entry name" value="Tim44-like"/>
</dbReference>
<dbReference type="EMBL" id="JACRAF010000028">
    <property type="protein sequence ID" value="MBI4922200.1"/>
    <property type="molecule type" value="Genomic_DNA"/>
</dbReference>
<comment type="subcellular location">
    <subcellularLocation>
        <location evidence="1">Membrane</location>
    </subcellularLocation>
</comment>
<comment type="similarity">
    <text evidence="2">Belongs to the Tim44 family.</text>
</comment>
<keyword evidence="3" id="KW-0809">Transit peptide</keyword>
<dbReference type="SMART" id="SM00978">
    <property type="entry name" value="Tim44"/>
    <property type="match status" value="1"/>
</dbReference>
<evidence type="ECO:0000256" key="4">
    <source>
        <dbReference type="ARBA" id="ARBA00023136"/>
    </source>
</evidence>
<sequence length="242" mass="26621">MDEFFDIPTLIVIGIAIVVLFRLRSVLGTRTGNERSPLERARAAQQAKPVAKAANDEKVVPLRPAEPVKELDIDRKALKLEAEIAQLSHGDAKVAAGLNAIAEADTNFSPKYFLEGAKQAYEMIVTAFATGDRKTLKSLLEKEVYDGFEKAIADREAAGRKIDFTFVGLPRIEISDAELDRRDARVAVRFNAEVVSATRDKDGALIEGNADQVQAIADEWTFARSPKSRDPNWKLVATNQLA</sequence>
<protein>
    <submittedName>
        <fullName evidence="7">Tim44 domain-containing protein</fullName>
    </submittedName>
</protein>
<dbReference type="Gene3D" id="3.10.450.240">
    <property type="match status" value="1"/>
</dbReference>
<keyword evidence="5" id="KW-1133">Transmembrane helix</keyword>
<feature type="transmembrane region" description="Helical" evidence="5">
    <location>
        <begin position="6"/>
        <end position="23"/>
    </location>
</feature>
<gene>
    <name evidence="7" type="ORF">HY834_10655</name>
</gene>
<dbReference type="AlphaFoldDB" id="A0A933L385"/>
<dbReference type="GO" id="GO:0051087">
    <property type="term" value="F:protein-folding chaperone binding"/>
    <property type="evidence" value="ECO:0007669"/>
    <property type="project" value="TreeGrafter"/>
</dbReference>
<dbReference type="GO" id="GO:0016020">
    <property type="term" value="C:membrane"/>
    <property type="evidence" value="ECO:0007669"/>
    <property type="project" value="UniProtKB-SubCell"/>
</dbReference>
<name>A0A933L385_9HYPH</name>
<evidence type="ECO:0000313" key="7">
    <source>
        <dbReference type="EMBL" id="MBI4922200.1"/>
    </source>
</evidence>
<keyword evidence="5" id="KW-0812">Transmembrane</keyword>
<dbReference type="NCBIfam" id="NF033779">
    <property type="entry name" value="Tim44_TimA_adap"/>
    <property type="match status" value="1"/>
</dbReference>
<feature type="domain" description="Tim44-like" evidence="6">
    <location>
        <begin position="94"/>
        <end position="240"/>
    </location>
</feature>
<evidence type="ECO:0000313" key="8">
    <source>
        <dbReference type="Proteomes" id="UP000782610"/>
    </source>
</evidence>
<dbReference type="PANTHER" id="PTHR10721:SF1">
    <property type="entry name" value="MITOCHONDRIAL IMPORT INNER MEMBRANE TRANSLOCASE SUBUNIT TIM44"/>
    <property type="match status" value="1"/>
</dbReference>
<dbReference type="InterPro" id="IPR007379">
    <property type="entry name" value="Tim44-like_dom"/>
</dbReference>
<evidence type="ECO:0000256" key="5">
    <source>
        <dbReference type="SAM" id="Phobius"/>
    </source>
</evidence>
<dbReference type="PANTHER" id="PTHR10721">
    <property type="entry name" value="MITOCHONDRIAL IMPORT INNER MEMBRANE TRANSLOCASE SUBUNIT TIM44"/>
    <property type="match status" value="1"/>
</dbReference>
<comment type="caution">
    <text evidence="7">The sequence shown here is derived from an EMBL/GenBank/DDBJ whole genome shotgun (WGS) entry which is preliminary data.</text>
</comment>
<dbReference type="PIRSF" id="PIRSF031890">
    <property type="entry name" value="UCP031890_transporter_Tim44"/>
    <property type="match status" value="1"/>
</dbReference>
<dbReference type="InterPro" id="IPR032710">
    <property type="entry name" value="NTF2-like_dom_sf"/>
</dbReference>